<evidence type="ECO:0000313" key="2">
    <source>
        <dbReference type="EMBL" id="MBB4889210.1"/>
    </source>
</evidence>
<evidence type="ECO:0000259" key="1">
    <source>
        <dbReference type="Pfam" id="PF12697"/>
    </source>
</evidence>
<name>A0A7W7LFF7_STRNE</name>
<keyword evidence="3" id="KW-1185">Reference proteome</keyword>
<dbReference type="InterPro" id="IPR050471">
    <property type="entry name" value="AB_hydrolase"/>
</dbReference>
<dbReference type="SUPFAM" id="SSF53474">
    <property type="entry name" value="alpha/beta-Hydrolases"/>
    <property type="match status" value="1"/>
</dbReference>
<dbReference type="InterPro" id="IPR029058">
    <property type="entry name" value="AB_hydrolase_fold"/>
</dbReference>
<dbReference type="GO" id="GO:0046503">
    <property type="term" value="P:glycerolipid catabolic process"/>
    <property type="evidence" value="ECO:0007669"/>
    <property type="project" value="TreeGrafter"/>
</dbReference>
<dbReference type="Proteomes" id="UP000556436">
    <property type="component" value="Unassembled WGS sequence"/>
</dbReference>
<dbReference type="RefSeq" id="WP_184737449.1">
    <property type="nucleotide sequence ID" value="NZ_BMRW01000018.1"/>
</dbReference>
<organism evidence="2 3">
    <name type="scientific">Streptomyces netropsis</name>
    <name type="common">Streptoverticillium netropsis</name>
    <dbReference type="NCBI Taxonomy" id="55404"/>
    <lineage>
        <taxon>Bacteria</taxon>
        <taxon>Bacillati</taxon>
        <taxon>Actinomycetota</taxon>
        <taxon>Actinomycetes</taxon>
        <taxon>Kitasatosporales</taxon>
        <taxon>Streptomycetaceae</taxon>
        <taxon>Streptomyces</taxon>
    </lineage>
</organism>
<dbReference type="Gene3D" id="3.40.50.1820">
    <property type="entry name" value="alpha/beta hydrolase"/>
    <property type="match status" value="1"/>
</dbReference>
<dbReference type="PANTHER" id="PTHR43433">
    <property type="entry name" value="HYDROLASE, ALPHA/BETA FOLD FAMILY PROTEIN"/>
    <property type="match status" value="1"/>
</dbReference>
<evidence type="ECO:0000313" key="3">
    <source>
        <dbReference type="Proteomes" id="UP000556436"/>
    </source>
</evidence>
<feature type="domain" description="AB hydrolase-1" evidence="1">
    <location>
        <begin position="42"/>
        <end position="275"/>
    </location>
</feature>
<proteinExistence type="predicted"/>
<dbReference type="EMBL" id="JACHJG010000012">
    <property type="protein sequence ID" value="MBB4889210.1"/>
    <property type="molecule type" value="Genomic_DNA"/>
</dbReference>
<dbReference type="GO" id="GO:0004806">
    <property type="term" value="F:triacylglycerol lipase activity"/>
    <property type="evidence" value="ECO:0007669"/>
    <property type="project" value="TreeGrafter"/>
</dbReference>
<sequence>MSQLLTVDLPVAVHAHRLRTSRGSFAVIEAPPHGDASRATALLVPGFTGSKEDFIPLLEPLAAAGLRVVAMDGRGQHETGGPREAAPYGQTEVARDVIAVTEALGEGPTHLVGHSYGGLVARAAVLDAAARGAVPWASLTVMNSGPAAVSEQQRERLRMLITALGSVSMEDIWEFIGRSEADGVPAKAAEFMRRRWLNNVPDQLRAAGVQMIEEPDRTEELARIAVPKMVISGSPDATWDPSRLSDMAERLSAVLLSIPGAGHSPNVHRPEEVAAGLLAFWNGRP</sequence>
<reference evidence="2 3" key="1">
    <citation type="submission" date="2020-08" db="EMBL/GenBank/DDBJ databases">
        <title>Genomic Encyclopedia of Type Strains, Phase III (KMG-III): the genomes of soil and plant-associated and newly described type strains.</title>
        <authorList>
            <person name="Whitman W."/>
        </authorList>
    </citation>
    <scope>NUCLEOTIDE SEQUENCE [LARGE SCALE GENOMIC DNA]</scope>
    <source>
        <strain evidence="2 3">CECT 3265</strain>
    </source>
</reference>
<comment type="caution">
    <text evidence="2">The sequence shown here is derived from an EMBL/GenBank/DDBJ whole genome shotgun (WGS) entry which is preliminary data.</text>
</comment>
<gene>
    <name evidence="2" type="ORF">FHS38_005285</name>
</gene>
<dbReference type="Pfam" id="PF12697">
    <property type="entry name" value="Abhydrolase_6"/>
    <property type="match status" value="1"/>
</dbReference>
<dbReference type="PANTHER" id="PTHR43433:SF5">
    <property type="entry name" value="AB HYDROLASE-1 DOMAIN-CONTAINING PROTEIN"/>
    <property type="match status" value="1"/>
</dbReference>
<accession>A0A7W7LFF7</accession>
<dbReference type="AlphaFoldDB" id="A0A7W7LFF7"/>
<protein>
    <submittedName>
        <fullName evidence="2">Pimeloyl-ACP methyl ester carboxylesterase</fullName>
    </submittedName>
</protein>
<dbReference type="InterPro" id="IPR000073">
    <property type="entry name" value="AB_hydrolase_1"/>
</dbReference>